<accession>A0A7J7ZJ35</accession>
<dbReference type="AlphaFoldDB" id="A0A7J7ZJ35"/>
<proteinExistence type="predicted"/>
<evidence type="ECO:0000313" key="2">
    <source>
        <dbReference type="Proteomes" id="UP000558488"/>
    </source>
</evidence>
<protein>
    <submittedName>
        <fullName evidence="1">Uncharacterized protein</fullName>
    </submittedName>
</protein>
<reference evidence="1 2" key="1">
    <citation type="journal article" date="2020" name="Nature">
        <title>Six reference-quality genomes reveal evolution of bat adaptations.</title>
        <authorList>
            <person name="Jebb D."/>
            <person name="Huang Z."/>
            <person name="Pippel M."/>
            <person name="Hughes G.M."/>
            <person name="Lavrichenko K."/>
            <person name="Devanna P."/>
            <person name="Winkler S."/>
            <person name="Jermiin L.S."/>
            <person name="Skirmuntt E.C."/>
            <person name="Katzourakis A."/>
            <person name="Burkitt-Gray L."/>
            <person name="Ray D.A."/>
            <person name="Sullivan K.A.M."/>
            <person name="Roscito J.G."/>
            <person name="Kirilenko B.M."/>
            <person name="Davalos L.M."/>
            <person name="Corthals A.P."/>
            <person name="Power M.L."/>
            <person name="Jones G."/>
            <person name="Ransome R.D."/>
            <person name="Dechmann D.K.N."/>
            <person name="Locatelli A.G."/>
            <person name="Puechmaille S.J."/>
            <person name="Fedrigo O."/>
            <person name="Jarvis E.D."/>
            <person name="Hiller M."/>
            <person name="Vernes S.C."/>
            <person name="Myers E.W."/>
            <person name="Teeling E.C."/>
        </authorList>
    </citation>
    <scope>NUCLEOTIDE SEQUENCE [LARGE SCALE GENOMIC DNA]</scope>
    <source>
        <strain evidence="1">MPipKuh1</strain>
        <tissue evidence="1">Flight muscle</tissue>
    </source>
</reference>
<organism evidence="1 2">
    <name type="scientific">Pipistrellus kuhlii</name>
    <name type="common">Kuhl's pipistrelle</name>
    <dbReference type="NCBI Taxonomy" id="59472"/>
    <lineage>
        <taxon>Eukaryota</taxon>
        <taxon>Metazoa</taxon>
        <taxon>Chordata</taxon>
        <taxon>Craniata</taxon>
        <taxon>Vertebrata</taxon>
        <taxon>Euteleostomi</taxon>
        <taxon>Mammalia</taxon>
        <taxon>Eutheria</taxon>
        <taxon>Laurasiatheria</taxon>
        <taxon>Chiroptera</taxon>
        <taxon>Yangochiroptera</taxon>
        <taxon>Vespertilionidae</taxon>
        <taxon>Pipistrellus</taxon>
    </lineage>
</organism>
<dbReference type="EMBL" id="JACAGB010000003">
    <property type="protein sequence ID" value="KAF6374171.1"/>
    <property type="molecule type" value="Genomic_DNA"/>
</dbReference>
<name>A0A7J7ZJ35_PIPKU</name>
<dbReference type="Proteomes" id="UP000558488">
    <property type="component" value="Unassembled WGS sequence"/>
</dbReference>
<comment type="caution">
    <text evidence="1">The sequence shown here is derived from an EMBL/GenBank/DDBJ whole genome shotgun (WGS) entry which is preliminary data.</text>
</comment>
<evidence type="ECO:0000313" key="1">
    <source>
        <dbReference type="EMBL" id="KAF6374171.1"/>
    </source>
</evidence>
<sequence>MVFNLSPLYRLLKKNLQGMQSLLKMHIFSSPHFSLPSTLTDTFHALSDTPHRGTVGPGRIRLLLLLRSFLCHSSAAWHTPTPTKSACLPCPHPSLSLVLLTTRLKEHRCLNRAKTIMLLPRPRGPAWHMPLGKHQRKRKLIKIVS</sequence>
<gene>
    <name evidence="1" type="ORF">mPipKuh1_009410</name>
</gene>
<keyword evidence="2" id="KW-1185">Reference proteome</keyword>